<evidence type="ECO:0000313" key="2">
    <source>
        <dbReference type="EMBL" id="EED90402.1"/>
    </source>
</evidence>
<evidence type="ECO:0000256" key="1">
    <source>
        <dbReference type="SAM" id="MobiDB-lite"/>
    </source>
</evidence>
<accession>B8C7Z7</accession>
<evidence type="ECO:0000313" key="3">
    <source>
        <dbReference type="Proteomes" id="UP000001449"/>
    </source>
</evidence>
<dbReference type="GeneID" id="7449300"/>
<dbReference type="AlphaFoldDB" id="B8C7Z7"/>
<sequence>MNEYQVLRPMIGALVLITVGLALLSSASAPDSNRLLRHQHVQLNEDLPPHVRELIRNSKAKGVNATDETTAECEDVWHMSVDEYEGNTCTNSGIYPKSWENPAVYKYLFYPSATKCCEGYFGVDHESLCTVVNACSDDSDSDETISKLDIVQATPKPSFAKTSRPTKPPLTRNPSKPPVTRSPSKPPTTRHPTKPPLTRSPTSSPMKAETEPEETGTAENSTPSMDSSCGANGFHVSLTAGEKMTCRNDDNHPSAWLEEGVKDSFMFASGAACCEHFFQRPDCNIIDNCENASESGPTPEGCGTDWHPSIVPGDIRTCTNSLNIPKQWFYDEMRSEFLFSNPEQCCTMFFPGKQCSVVNACKGFDMIDEVVNEASELSTECVGFHPSITIAGVCTNSPHFPASWPDAMFRDSPSECCTTFFQNNNCVVIDECSGANEDDTQFAEVDVSSPSKLEGLLKYTTSDGFEGDAQDDTDVEGFDWNLGNPQQWFIDDTVSYAGTRSITNVPTNIPSGQAELSLQVDIVKTSLLQCKALVKTSMPFDSFYIVVNGDRSNTHYTDNAENTWVHVTATLKSGKNLIQFVVANSHFMPPIERDPVDYGTGSVWLDECVIHDSLEI</sequence>
<organism evidence="2 3">
    <name type="scientific">Thalassiosira pseudonana</name>
    <name type="common">Marine diatom</name>
    <name type="synonym">Cyclotella nana</name>
    <dbReference type="NCBI Taxonomy" id="35128"/>
    <lineage>
        <taxon>Eukaryota</taxon>
        <taxon>Sar</taxon>
        <taxon>Stramenopiles</taxon>
        <taxon>Ochrophyta</taxon>
        <taxon>Bacillariophyta</taxon>
        <taxon>Coscinodiscophyceae</taxon>
        <taxon>Thalassiosirophycidae</taxon>
        <taxon>Thalassiosirales</taxon>
        <taxon>Thalassiosiraceae</taxon>
        <taxon>Thalassiosira</taxon>
    </lineage>
</organism>
<reference evidence="2 3" key="2">
    <citation type="journal article" date="2008" name="Nature">
        <title>The Phaeodactylum genome reveals the evolutionary history of diatom genomes.</title>
        <authorList>
            <person name="Bowler C."/>
            <person name="Allen A.E."/>
            <person name="Badger J.H."/>
            <person name="Grimwood J."/>
            <person name="Jabbari K."/>
            <person name="Kuo A."/>
            <person name="Maheswari U."/>
            <person name="Martens C."/>
            <person name="Maumus F."/>
            <person name="Otillar R.P."/>
            <person name="Rayko E."/>
            <person name="Salamov A."/>
            <person name="Vandepoele K."/>
            <person name="Beszteri B."/>
            <person name="Gruber A."/>
            <person name="Heijde M."/>
            <person name="Katinka M."/>
            <person name="Mock T."/>
            <person name="Valentin K."/>
            <person name="Verret F."/>
            <person name="Berges J.A."/>
            <person name="Brownlee C."/>
            <person name="Cadoret J.P."/>
            <person name="Chiovitti A."/>
            <person name="Choi C.J."/>
            <person name="Coesel S."/>
            <person name="De Martino A."/>
            <person name="Detter J.C."/>
            <person name="Durkin C."/>
            <person name="Falciatore A."/>
            <person name="Fournet J."/>
            <person name="Haruta M."/>
            <person name="Huysman M.J."/>
            <person name="Jenkins B.D."/>
            <person name="Jiroutova K."/>
            <person name="Jorgensen R.E."/>
            <person name="Joubert Y."/>
            <person name="Kaplan A."/>
            <person name="Kroger N."/>
            <person name="Kroth P.G."/>
            <person name="La Roche J."/>
            <person name="Lindquist E."/>
            <person name="Lommer M."/>
            <person name="Martin-Jezequel V."/>
            <person name="Lopez P.J."/>
            <person name="Lucas S."/>
            <person name="Mangogna M."/>
            <person name="McGinnis K."/>
            <person name="Medlin L.K."/>
            <person name="Montsant A."/>
            <person name="Oudot-Le Secq M.P."/>
            <person name="Napoli C."/>
            <person name="Obornik M."/>
            <person name="Parker M.S."/>
            <person name="Petit J.L."/>
            <person name="Porcel B.M."/>
            <person name="Poulsen N."/>
            <person name="Robison M."/>
            <person name="Rychlewski L."/>
            <person name="Rynearson T.A."/>
            <person name="Schmutz J."/>
            <person name="Shapiro H."/>
            <person name="Siaut M."/>
            <person name="Stanley M."/>
            <person name="Sussman M.R."/>
            <person name="Taylor A.R."/>
            <person name="Vardi A."/>
            <person name="von Dassow P."/>
            <person name="Vyverman W."/>
            <person name="Willis A."/>
            <person name="Wyrwicz L.S."/>
            <person name="Rokhsar D.S."/>
            <person name="Weissenbach J."/>
            <person name="Armbrust E.V."/>
            <person name="Green B.R."/>
            <person name="Van de Peer Y."/>
            <person name="Grigoriev I.V."/>
        </authorList>
    </citation>
    <scope>NUCLEOTIDE SEQUENCE [LARGE SCALE GENOMIC DNA]</scope>
    <source>
        <strain evidence="2 3">CCMP1335</strain>
    </source>
</reference>
<dbReference type="InParanoid" id="B8C7Z7"/>
<dbReference type="PaxDb" id="35128-Thaps7950"/>
<gene>
    <name evidence="2" type="ORF">THAPSDRAFT_7950</name>
</gene>
<dbReference type="Proteomes" id="UP000001449">
    <property type="component" value="Chromosome 9"/>
</dbReference>
<dbReference type="RefSeq" id="XP_002292427.1">
    <property type="nucleotide sequence ID" value="XM_002292391.1"/>
</dbReference>
<dbReference type="KEGG" id="tps:THAPSDRAFT_7950"/>
<feature type="compositionally biased region" description="Polar residues" evidence="1">
    <location>
        <begin position="220"/>
        <end position="230"/>
    </location>
</feature>
<reference evidence="2 3" key="1">
    <citation type="journal article" date="2004" name="Science">
        <title>The genome of the diatom Thalassiosira pseudonana: ecology, evolution, and metabolism.</title>
        <authorList>
            <person name="Armbrust E.V."/>
            <person name="Berges J.A."/>
            <person name="Bowler C."/>
            <person name="Green B.R."/>
            <person name="Martinez D."/>
            <person name="Putnam N.H."/>
            <person name="Zhou S."/>
            <person name="Allen A.E."/>
            <person name="Apt K.E."/>
            <person name="Bechner M."/>
            <person name="Brzezinski M.A."/>
            <person name="Chaal B.K."/>
            <person name="Chiovitti A."/>
            <person name="Davis A.K."/>
            <person name="Demarest M.S."/>
            <person name="Detter J.C."/>
            <person name="Glavina T."/>
            <person name="Goodstein D."/>
            <person name="Hadi M.Z."/>
            <person name="Hellsten U."/>
            <person name="Hildebrand M."/>
            <person name="Jenkins B.D."/>
            <person name="Jurka J."/>
            <person name="Kapitonov V.V."/>
            <person name="Kroger N."/>
            <person name="Lau W.W."/>
            <person name="Lane T.W."/>
            <person name="Larimer F.W."/>
            <person name="Lippmeier J.C."/>
            <person name="Lucas S."/>
            <person name="Medina M."/>
            <person name="Montsant A."/>
            <person name="Obornik M."/>
            <person name="Parker M.S."/>
            <person name="Palenik B."/>
            <person name="Pazour G.J."/>
            <person name="Richardson P.M."/>
            <person name="Rynearson T.A."/>
            <person name="Saito M.A."/>
            <person name="Schwartz D.C."/>
            <person name="Thamatrakoln K."/>
            <person name="Valentin K."/>
            <person name="Vardi A."/>
            <person name="Wilkerson F.P."/>
            <person name="Rokhsar D.S."/>
        </authorList>
    </citation>
    <scope>NUCLEOTIDE SEQUENCE [LARGE SCALE GENOMIC DNA]</scope>
    <source>
        <strain evidence="2 3">CCMP1335</strain>
    </source>
</reference>
<dbReference type="EMBL" id="CM000645">
    <property type="protein sequence ID" value="EED90402.1"/>
    <property type="molecule type" value="Genomic_DNA"/>
</dbReference>
<name>B8C7Z7_THAPS</name>
<proteinExistence type="predicted"/>
<protein>
    <submittedName>
        <fullName evidence="2">Uncharacterized protein</fullName>
    </submittedName>
</protein>
<keyword evidence="3" id="KW-1185">Reference proteome</keyword>
<dbReference type="HOGENOM" id="CLU_443817_0_0_1"/>
<feature type="region of interest" description="Disordered" evidence="1">
    <location>
        <begin position="149"/>
        <end position="230"/>
    </location>
</feature>